<keyword evidence="4 5" id="KW-0472">Membrane</keyword>
<dbReference type="InterPro" id="IPR020846">
    <property type="entry name" value="MFS_dom"/>
</dbReference>
<feature type="transmembrane region" description="Helical" evidence="5">
    <location>
        <begin position="178"/>
        <end position="196"/>
    </location>
</feature>
<evidence type="ECO:0000313" key="8">
    <source>
        <dbReference type="Proteomes" id="UP001557485"/>
    </source>
</evidence>
<reference evidence="7 8" key="1">
    <citation type="journal article" date="2011" name="Int. J. Syst. Evol. Microbiol.">
        <title>Zhongshania antarctica gen. nov., sp. nov. and Zhongshania guokunii sp. nov., gammaproteobacteria respectively isolated from coastal attached (fast) ice and surface seawater of the Antarctic.</title>
        <authorList>
            <person name="Li H.J."/>
            <person name="Zhang X.Y."/>
            <person name="Chen C.X."/>
            <person name="Zhang Y.J."/>
            <person name="Gao Z.M."/>
            <person name="Yu Y."/>
            <person name="Chen X.L."/>
            <person name="Chen B."/>
            <person name="Zhang Y.Z."/>
        </authorList>
    </citation>
    <scope>NUCLEOTIDE SEQUENCE [LARGE SCALE GENOMIC DNA]</scope>
    <source>
        <strain evidence="7 8">ZS6-22T</strain>
    </source>
</reference>
<evidence type="ECO:0000313" key="7">
    <source>
        <dbReference type="EMBL" id="MEX1670707.1"/>
    </source>
</evidence>
<dbReference type="SUPFAM" id="SSF103473">
    <property type="entry name" value="MFS general substrate transporter"/>
    <property type="match status" value="1"/>
</dbReference>
<feature type="transmembrane region" description="Helical" evidence="5">
    <location>
        <begin position="20"/>
        <end position="42"/>
    </location>
</feature>
<dbReference type="EMBL" id="JBFRYA010000021">
    <property type="protein sequence ID" value="MEX1670707.1"/>
    <property type="molecule type" value="Genomic_DNA"/>
</dbReference>
<dbReference type="InterPro" id="IPR011701">
    <property type="entry name" value="MFS"/>
</dbReference>
<dbReference type="Gene3D" id="1.20.1250.20">
    <property type="entry name" value="MFS general substrate transporter like domains"/>
    <property type="match status" value="1"/>
</dbReference>
<evidence type="ECO:0000256" key="5">
    <source>
        <dbReference type="SAM" id="Phobius"/>
    </source>
</evidence>
<feature type="domain" description="Major facilitator superfamily (MFS) profile" evidence="6">
    <location>
        <begin position="20"/>
        <end position="423"/>
    </location>
</feature>
<dbReference type="PROSITE" id="PS50850">
    <property type="entry name" value="MFS"/>
    <property type="match status" value="1"/>
</dbReference>
<feature type="transmembrane region" description="Helical" evidence="5">
    <location>
        <begin position="280"/>
        <end position="300"/>
    </location>
</feature>
<dbReference type="RefSeq" id="WP_368383016.1">
    <property type="nucleotide sequence ID" value="NZ_JBFRYA010000021.1"/>
</dbReference>
<evidence type="ECO:0000256" key="2">
    <source>
        <dbReference type="ARBA" id="ARBA00022692"/>
    </source>
</evidence>
<dbReference type="PANTHER" id="PTHR23546">
    <property type="entry name" value="TRANSPORT PROTEIN"/>
    <property type="match status" value="1"/>
</dbReference>
<keyword evidence="3 5" id="KW-1133">Transmembrane helix</keyword>
<accession>A0ABV3UC60</accession>
<keyword evidence="8" id="KW-1185">Reference proteome</keyword>
<dbReference type="PANTHER" id="PTHR23546:SF1">
    <property type="entry name" value="MEMBRANE PROTEIN"/>
    <property type="match status" value="1"/>
</dbReference>
<dbReference type="Proteomes" id="UP001557485">
    <property type="component" value="Unassembled WGS sequence"/>
</dbReference>
<sequence length="427" mass="45984">MSGDEQGSLLKASSAPTWTVMITLYLAMMSVGMGQTVVFAVLPMLGRELGLDQLVFSLPFSGFTFEPREVAITSLSTLTAFTFFVAAPRWGRLSDLWGRKPLIILGLCGYTIGTLVFNGVAYLGLTGALAGGVLYLFLILSRAFHAALMSATHPASSAYMVDVTSVNERTRGMGKMQAFNQIGVMIGPALAWFVHISYLAPFFIQAAITFVVAMMVWRYLPALPRMPRTGVKAVKLSYFDPRYKLYIKLSFTVFCLVGMVQQTLGFYFQDLLQLDGVRSAQTFSMAMVVSSIAMLVAQLGVVQRYVGPPMTLLRFGLPFMGVGYVVLASSNTLPFLLLAMALIGFGMAVTGSSLTASATMAVESGEQGGLAGLLGSTAGLGFMLGPLLGGVLYQFSPAYPYWFAAALVLVIIIILFRHEPVPLSQGK</sequence>
<dbReference type="CDD" id="cd17330">
    <property type="entry name" value="MFS_SLC46_TetA_like"/>
    <property type="match status" value="1"/>
</dbReference>
<comment type="caution">
    <text evidence="7">The sequence shown here is derived from an EMBL/GenBank/DDBJ whole genome shotgun (WGS) entry which is preliminary data.</text>
</comment>
<feature type="transmembrane region" description="Helical" evidence="5">
    <location>
        <begin position="202"/>
        <end position="220"/>
    </location>
</feature>
<dbReference type="Pfam" id="PF07690">
    <property type="entry name" value="MFS_1"/>
    <property type="match status" value="2"/>
</dbReference>
<feature type="transmembrane region" description="Helical" evidence="5">
    <location>
        <begin position="370"/>
        <end position="393"/>
    </location>
</feature>
<evidence type="ECO:0000256" key="4">
    <source>
        <dbReference type="ARBA" id="ARBA00023136"/>
    </source>
</evidence>
<protein>
    <submittedName>
        <fullName evidence="7">MFS transporter</fullName>
    </submittedName>
</protein>
<feature type="transmembrane region" description="Helical" evidence="5">
    <location>
        <begin position="102"/>
        <end position="123"/>
    </location>
</feature>
<dbReference type="PRINTS" id="PR01035">
    <property type="entry name" value="TCRTETA"/>
</dbReference>
<organism evidence="7 8">
    <name type="scientific">Zhongshania guokunii</name>
    <dbReference type="NCBI Taxonomy" id="641783"/>
    <lineage>
        <taxon>Bacteria</taxon>
        <taxon>Pseudomonadati</taxon>
        <taxon>Pseudomonadota</taxon>
        <taxon>Gammaproteobacteria</taxon>
        <taxon>Cellvibrionales</taxon>
        <taxon>Spongiibacteraceae</taxon>
        <taxon>Zhongshania</taxon>
    </lineage>
</organism>
<name>A0ABV3UC60_9GAMM</name>
<feature type="transmembrane region" description="Helical" evidence="5">
    <location>
        <begin position="399"/>
        <end position="417"/>
    </location>
</feature>
<dbReference type="InterPro" id="IPR001958">
    <property type="entry name" value="Tet-R_TetA/multi-R_MdtG-like"/>
</dbReference>
<feature type="transmembrane region" description="Helical" evidence="5">
    <location>
        <begin position="129"/>
        <end position="148"/>
    </location>
</feature>
<feature type="transmembrane region" description="Helical" evidence="5">
    <location>
        <begin position="245"/>
        <end position="268"/>
    </location>
</feature>
<evidence type="ECO:0000256" key="3">
    <source>
        <dbReference type="ARBA" id="ARBA00022989"/>
    </source>
</evidence>
<proteinExistence type="predicted"/>
<comment type="subcellular location">
    <subcellularLocation>
        <location evidence="1">Membrane</location>
        <topology evidence="1">Multi-pass membrane protein</topology>
    </subcellularLocation>
</comment>
<dbReference type="InterPro" id="IPR036259">
    <property type="entry name" value="MFS_trans_sf"/>
</dbReference>
<evidence type="ECO:0000256" key="1">
    <source>
        <dbReference type="ARBA" id="ARBA00004141"/>
    </source>
</evidence>
<keyword evidence="2 5" id="KW-0812">Transmembrane</keyword>
<gene>
    <name evidence="7" type="ORF">AB4876_17435</name>
</gene>
<evidence type="ECO:0000259" key="6">
    <source>
        <dbReference type="PROSITE" id="PS50850"/>
    </source>
</evidence>